<dbReference type="Pfam" id="PF05962">
    <property type="entry name" value="HutD"/>
    <property type="match status" value="1"/>
</dbReference>
<dbReference type="PANTHER" id="PTHR37943">
    <property type="entry name" value="PROTEIN VES"/>
    <property type="match status" value="1"/>
</dbReference>
<protein>
    <submittedName>
        <fullName evidence="1">Protein Ves</fullName>
    </submittedName>
</protein>
<reference evidence="1 2" key="1">
    <citation type="submission" date="2019-08" db="EMBL/GenBank/DDBJ databases">
        <authorList>
            <person name="Peeters C."/>
        </authorList>
    </citation>
    <scope>NUCLEOTIDE SEQUENCE [LARGE SCALE GENOMIC DNA]</scope>
    <source>
        <strain evidence="1 2">LMG 30175</strain>
    </source>
</reference>
<gene>
    <name evidence="1" type="primary">ves_1</name>
    <name evidence="1" type="ORF">PTE30175_00328</name>
</gene>
<keyword evidence="2" id="KW-1185">Reference proteome</keyword>
<name>A0A5E4RUK4_9BURK</name>
<dbReference type="CDD" id="cd20293">
    <property type="entry name" value="cupin_HutD_N"/>
    <property type="match status" value="1"/>
</dbReference>
<dbReference type="InterPro" id="IPR011051">
    <property type="entry name" value="RmlC_Cupin_sf"/>
</dbReference>
<sequence length="206" mass="21479">MQITVKRAGELIASPWKNGGGVTRELAVAPPRASLDNFVWRASVADVSASGPFSTFPGIDRVIVLLDGDGMVLAGADGTSHRLTTRFAPHVFPGETPIEATLTGGATRDFNLMVRRAHARGAVEIHRETTTLVVEDDTLAVLCHVLQGEWLLAGEAISPASRLGPGDTVRIEPDGAAPCAAAQLVPAAQAGDAPALLVAHVRACPR</sequence>
<dbReference type="EMBL" id="CABPRZ010000001">
    <property type="protein sequence ID" value="VVD65629.1"/>
    <property type="molecule type" value="Genomic_DNA"/>
</dbReference>
<dbReference type="PANTHER" id="PTHR37943:SF1">
    <property type="entry name" value="PROTEIN VES"/>
    <property type="match status" value="1"/>
</dbReference>
<dbReference type="Gene3D" id="2.60.120.10">
    <property type="entry name" value="Jelly Rolls"/>
    <property type="match status" value="1"/>
</dbReference>
<organism evidence="1 2">
    <name type="scientific">Pandoraea terrae</name>
    <dbReference type="NCBI Taxonomy" id="1537710"/>
    <lineage>
        <taxon>Bacteria</taxon>
        <taxon>Pseudomonadati</taxon>
        <taxon>Pseudomonadota</taxon>
        <taxon>Betaproteobacteria</taxon>
        <taxon>Burkholderiales</taxon>
        <taxon>Burkholderiaceae</taxon>
        <taxon>Pandoraea</taxon>
    </lineage>
</organism>
<dbReference type="OrthoDB" id="9800082at2"/>
<dbReference type="Proteomes" id="UP000414233">
    <property type="component" value="Unassembled WGS sequence"/>
</dbReference>
<dbReference type="SUPFAM" id="SSF51182">
    <property type="entry name" value="RmlC-like cupins"/>
    <property type="match status" value="1"/>
</dbReference>
<evidence type="ECO:0000313" key="1">
    <source>
        <dbReference type="EMBL" id="VVD65629.1"/>
    </source>
</evidence>
<dbReference type="AlphaFoldDB" id="A0A5E4RUK4"/>
<dbReference type="InterPro" id="IPR014710">
    <property type="entry name" value="RmlC-like_jellyroll"/>
</dbReference>
<proteinExistence type="predicted"/>
<evidence type="ECO:0000313" key="2">
    <source>
        <dbReference type="Proteomes" id="UP000414233"/>
    </source>
</evidence>
<dbReference type="RefSeq" id="WP_150695293.1">
    <property type="nucleotide sequence ID" value="NZ_CABPRZ010000001.1"/>
</dbReference>
<accession>A0A5E4RUK4</accession>
<dbReference type="InterPro" id="IPR010282">
    <property type="entry name" value="Uncharacterised_HutD/Ves"/>
</dbReference>